<dbReference type="EMBL" id="CP116805">
    <property type="protein sequence ID" value="WCL53037.1"/>
    <property type="molecule type" value="Genomic_DNA"/>
</dbReference>
<dbReference type="InterPro" id="IPR017585">
    <property type="entry name" value="SAF_FlgA"/>
</dbReference>
<comment type="subcellular location">
    <subcellularLocation>
        <location evidence="1 4">Periplasm</location>
    </subcellularLocation>
</comment>
<keyword evidence="3 4" id="KW-0574">Periplasm</keyword>
<dbReference type="GO" id="GO:0044780">
    <property type="term" value="P:bacterial-type flagellum assembly"/>
    <property type="evidence" value="ECO:0007669"/>
    <property type="project" value="InterPro"/>
</dbReference>
<dbReference type="NCBIfam" id="TIGR03170">
    <property type="entry name" value="flgA_cterm"/>
    <property type="match status" value="1"/>
</dbReference>
<dbReference type="InterPro" id="IPR013974">
    <property type="entry name" value="SAF"/>
</dbReference>
<accession>A0AAE9XLC7</accession>
<dbReference type="PANTHER" id="PTHR36307:SF1">
    <property type="entry name" value="FLAGELLA BASAL BODY P-RING FORMATION PROTEIN FLGA"/>
    <property type="match status" value="1"/>
</dbReference>
<evidence type="ECO:0000256" key="4">
    <source>
        <dbReference type="RuleBase" id="RU362063"/>
    </source>
</evidence>
<dbReference type="GO" id="GO:0042597">
    <property type="term" value="C:periplasmic space"/>
    <property type="evidence" value="ECO:0007669"/>
    <property type="project" value="UniProtKB-SubCell"/>
</dbReference>
<dbReference type="RefSeq" id="WP_289502549.1">
    <property type="nucleotide sequence ID" value="NZ_CP116805.1"/>
</dbReference>
<comment type="similarity">
    <text evidence="4">Belongs to the FlgA family.</text>
</comment>
<evidence type="ECO:0000259" key="5">
    <source>
        <dbReference type="SMART" id="SM00858"/>
    </source>
</evidence>
<evidence type="ECO:0000313" key="7">
    <source>
        <dbReference type="Proteomes" id="UP001217500"/>
    </source>
</evidence>
<feature type="domain" description="SAF" evidence="5">
    <location>
        <begin position="110"/>
        <end position="172"/>
    </location>
</feature>
<reference evidence="6" key="1">
    <citation type="submission" date="2023-01" db="EMBL/GenBank/DDBJ databases">
        <title>The genome sequence of Kordiimonadaceae bacterium 6D33.</title>
        <authorList>
            <person name="Liu Y."/>
        </authorList>
    </citation>
    <scope>NUCLEOTIDE SEQUENCE</scope>
    <source>
        <strain evidence="6">6D33</strain>
    </source>
</reference>
<dbReference type="Pfam" id="PF13144">
    <property type="entry name" value="ChapFlgA"/>
    <property type="match status" value="1"/>
</dbReference>
<keyword evidence="6" id="KW-0282">Flagellum</keyword>
<evidence type="ECO:0000256" key="1">
    <source>
        <dbReference type="ARBA" id="ARBA00004418"/>
    </source>
</evidence>
<keyword evidence="6" id="KW-0969">Cilium</keyword>
<feature type="chain" id="PRO_5041780722" description="Flagella basal body P-ring formation protein FlgA" evidence="4">
    <location>
        <begin position="31"/>
        <end position="244"/>
    </location>
</feature>
<keyword evidence="4" id="KW-1005">Bacterial flagellum biogenesis</keyword>
<sequence>MTTWHNPTHRPLRMALAASLLAALSAPAMAATLDTLVASEIETRFGGDVEVRIFGKGSDIVVADALAGGVTFEALDVTARRDRFTAIALVPKAGGGKERYDLRGSLEDMRAMPVLTRAVMPGETIRESDIGWASFPMRTLRSNVIDDVDRLVGRTVRRPLQPGQLLNAVDVKTPLAVRKGATIAMKLTSGAMRLVAGGRALENGGVGDTIRVMNLASRQTVDAVVVSDDTVEVVTLQSHILASR</sequence>
<dbReference type="Gene3D" id="2.30.30.760">
    <property type="match status" value="1"/>
</dbReference>
<keyword evidence="7" id="KW-1185">Reference proteome</keyword>
<dbReference type="KEGG" id="gso:PH603_10850"/>
<dbReference type="PANTHER" id="PTHR36307">
    <property type="entry name" value="FLAGELLA BASAL BODY P-RING FORMATION PROTEIN FLGA"/>
    <property type="match status" value="1"/>
</dbReference>
<gene>
    <name evidence="6" type="primary">flgA</name>
    <name evidence="6" type="ORF">PH603_10850</name>
</gene>
<dbReference type="Proteomes" id="UP001217500">
    <property type="component" value="Chromosome"/>
</dbReference>
<dbReference type="SMART" id="SM00858">
    <property type="entry name" value="SAF"/>
    <property type="match status" value="1"/>
</dbReference>
<proteinExistence type="inferred from homology"/>
<evidence type="ECO:0000313" key="6">
    <source>
        <dbReference type="EMBL" id="WCL53037.1"/>
    </source>
</evidence>
<feature type="signal peptide" evidence="4">
    <location>
        <begin position="1"/>
        <end position="30"/>
    </location>
</feature>
<protein>
    <recommendedName>
        <fullName evidence="4">Flagella basal body P-ring formation protein FlgA</fullName>
    </recommendedName>
</protein>
<organism evidence="6 7">
    <name type="scientific">Gimibacter soli</name>
    <dbReference type="NCBI Taxonomy" id="3024400"/>
    <lineage>
        <taxon>Bacteria</taxon>
        <taxon>Pseudomonadati</taxon>
        <taxon>Pseudomonadota</taxon>
        <taxon>Alphaproteobacteria</taxon>
        <taxon>Kordiimonadales</taxon>
        <taxon>Temperatibacteraceae</taxon>
        <taxon>Gimibacter</taxon>
    </lineage>
</organism>
<dbReference type="Gene3D" id="3.90.1210.10">
    <property type="entry name" value="Antifreeze-like/N-acetylneuraminic acid synthase C-terminal domain"/>
    <property type="match status" value="1"/>
</dbReference>
<evidence type="ECO:0000256" key="2">
    <source>
        <dbReference type="ARBA" id="ARBA00022729"/>
    </source>
</evidence>
<dbReference type="AlphaFoldDB" id="A0AAE9XLC7"/>
<evidence type="ECO:0000256" key="3">
    <source>
        <dbReference type="ARBA" id="ARBA00022764"/>
    </source>
</evidence>
<keyword evidence="6" id="KW-0966">Cell projection</keyword>
<keyword evidence="2 4" id="KW-0732">Signal</keyword>
<name>A0AAE9XLC7_9PROT</name>
<dbReference type="CDD" id="cd11614">
    <property type="entry name" value="SAF_CpaB_FlgA_like"/>
    <property type="match status" value="1"/>
</dbReference>
<dbReference type="InterPro" id="IPR039246">
    <property type="entry name" value="Flagellar_FlgA"/>
</dbReference>
<comment type="function">
    <text evidence="4">Involved in the assembly process of the P-ring formation. It may associate with FlgF on the rod constituting a structure essential for the P-ring assembly or may act as a modulator protein for the P-ring assembly.</text>
</comment>